<dbReference type="PANTHER" id="PTHR12978:SF0">
    <property type="entry name" value="M7GPPPX DIPHOSPHATASE"/>
    <property type="match status" value="1"/>
</dbReference>
<dbReference type="GO" id="GO:0000290">
    <property type="term" value="P:deadenylation-dependent decapping of nuclear-transcribed mRNA"/>
    <property type="evidence" value="ECO:0007669"/>
    <property type="project" value="InterPro"/>
</dbReference>
<dbReference type="GO" id="GO:0000340">
    <property type="term" value="F:RNA 7-methylguanosine cap binding"/>
    <property type="evidence" value="ECO:0007669"/>
    <property type="project" value="TreeGrafter"/>
</dbReference>
<reference evidence="1 2" key="1">
    <citation type="journal article" date="2018" name="MBio">
        <title>Comparative Genomics Reveals the Core Gene Toolbox for the Fungus-Insect Symbiosis.</title>
        <authorList>
            <person name="Wang Y."/>
            <person name="Stata M."/>
            <person name="Wang W."/>
            <person name="Stajich J.E."/>
            <person name="White M.M."/>
            <person name="Moncalvo J.M."/>
        </authorList>
    </citation>
    <scope>NUCLEOTIDE SEQUENCE [LARGE SCALE GENOMIC DNA]</scope>
    <source>
        <strain evidence="1 2">SC-DP-2</strain>
    </source>
</reference>
<dbReference type="Pfam" id="PF11969">
    <property type="entry name" value="DcpS_C"/>
    <property type="match status" value="1"/>
</dbReference>
<gene>
    <name evidence="1" type="ORF">BB560_005368</name>
</gene>
<dbReference type="SUPFAM" id="SSF54197">
    <property type="entry name" value="HIT-like"/>
    <property type="match status" value="1"/>
</dbReference>
<keyword evidence="2" id="KW-1185">Reference proteome</keyword>
<accession>A0A2T9Z6T6</accession>
<dbReference type="AlphaFoldDB" id="A0A2T9Z6T6"/>
<dbReference type="GO" id="GO:0016787">
    <property type="term" value="F:hydrolase activity"/>
    <property type="evidence" value="ECO:0007669"/>
    <property type="project" value="InterPro"/>
</dbReference>
<dbReference type="STRING" id="133381.A0A2T9Z6T6"/>
<dbReference type="OrthoDB" id="10264956at2759"/>
<name>A0A2T9Z6T6_9FUNG</name>
<dbReference type="InterPro" id="IPR036265">
    <property type="entry name" value="HIT-like_sf"/>
</dbReference>
<dbReference type="EMBL" id="MBFS01002151">
    <property type="protein sequence ID" value="PVV00255.1"/>
    <property type="molecule type" value="Genomic_DNA"/>
</dbReference>
<organism evidence="1 2">
    <name type="scientific">Smittium megazygosporum</name>
    <dbReference type="NCBI Taxonomy" id="133381"/>
    <lineage>
        <taxon>Eukaryota</taxon>
        <taxon>Fungi</taxon>
        <taxon>Fungi incertae sedis</taxon>
        <taxon>Zoopagomycota</taxon>
        <taxon>Kickxellomycotina</taxon>
        <taxon>Harpellomycetes</taxon>
        <taxon>Harpellales</taxon>
        <taxon>Legeriomycetaceae</taxon>
        <taxon>Smittium</taxon>
    </lineage>
</organism>
<dbReference type="PANTHER" id="PTHR12978">
    <property type="entry name" value="HISTIDINE TRIAD HIT PROTEIN MEMBER"/>
    <property type="match status" value="1"/>
</dbReference>
<evidence type="ECO:0000313" key="2">
    <source>
        <dbReference type="Proteomes" id="UP000245609"/>
    </source>
</evidence>
<dbReference type="Gene3D" id="3.30.428.10">
    <property type="entry name" value="HIT-like"/>
    <property type="match status" value="1"/>
</dbReference>
<evidence type="ECO:0008006" key="3">
    <source>
        <dbReference type="Google" id="ProtNLM"/>
    </source>
</evidence>
<sequence>MYSSISTKFINETDPATVDWIYNILNHDSESDRIFYENPDPLLGYIVLPDFKWDTVNLATLHLIALVHDKNLKSLRDLDSSHLPLLKDIKLQVSNVLKSRYPDFDISQLLFYVHYHPSFYHLHIHISNINTESQGMISGRAHILDQVIDNIENISPNYYQKATLPVVFGQKNKLYSLLTNV</sequence>
<proteinExistence type="predicted"/>
<dbReference type="GO" id="GO:0005634">
    <property type="term" value="C:nucleus"/>
    <property type="evidence" value="ECO:0007669"/>
    <property type="project" value="TreeGrafter"/>
</dbReference>
<dbReference type="InterPro" id="IPR008594">
    <property type="entry name" value="DcpS/DCS2"/>
</dbReference>
<comment type="caution">
    <text evidence="1">The sequence shown here is derived from an EMBL/GenBank/DDBJ whole genome shotgun (WGS) entry which is preliminary data.</text>
</comment>
<dbReference type="GO" id="GO:0000932">
    <property type="term" value="C:P-body"/>
    <property type="evidence" value="ECO:0007669"/>
    <property type="project" value="TreeGrafter"/>
</dbReference>
<dbReference type="Proteomes" id="UP000245609">
    <property type="component" value="Unassembled WGS sequence"/>
</dbReference>
<protein>
    <recommendedName>
        <fullName evidence="3">HIT domain-containing protein</fullName>
    </recommendedName>
</protein>
<evidence type="ECO:0000313" key="1">
    <source>
        <dbReference type="EMBL" id="PVV00255.1"/>
    </source>
</evidence>